<protein>
    <submittedName>
        <fullName evidence="1">Uncharacterized protein</fullName>
    </submittedName>
</protein>
<sequence length="87" mass="9590">MELSDDIVAQFFVADHRTQTQTSSTVTSEPLKVRKGRYYQLGKTPDNPHGVRGISAVTMHNGAIAAVEGTDYTVDMTRNGQMLCMEI</sequence>
<accession>A0ABP1CCP5</accession>
<evidence type="ECO:0000313" key="2">
    <source>
        <dbReference type="Proteomes" id="UP001497493"/>
    </source>
</evidence>
<geneLocation type="plasmid" evidence="1 2">
    <name>2</name>
</geneLocation>
<name>A0ABP1CCP5_9GAMM</name>
<organism evidence="1 2">
    <name type="scientific">Candidatus Methylocalor cossyra</name>
    <dbReference type="NCBI Taxonomy" id="3108543"/>
    <lineage>
        <taxon>Bacteria</taxon>
        <taxon>Pseudomonadati</taxon>
        <taxon>Pseudomonadota</taxon>
        <taxon>Gammaproteobacteria</taxon>
        <taxon>Methylococcales</taxon>
        <taxon>Methylococcaceae</taxon>
        <taxon>Candidatus Methylocalor</taxon>
    </lineage>
</organism>
<dbReference type="Proteomes" id="UP001497493">
    <property type="component" value="Plasmid 2"/>
</dbReference>
<gene>
    <name evidence="1" type="ORF">MECH1_V1_P0066</name>
</gene>
<evidence type="ECO:0000313" key="1">
    <source>
        <dbReference type="EMBL" id="CAL1241998.1"/>
    </source>
</evidence>
<keyword evidence="2" id="KW-1185">Reference proteome</keyword>
<reference evidence="1 2" key="1">
    <citation type="submission" date="2024-04" db="EMBL/GenBank/DDBJ databases">
        <authorList>
            <person name="Cremers G."/>
        </authorList>
    </citation>
    <scope>NUCLEOTIDE SEQUENCE [LARGE SCALE GENOMIC DNA]</scope>
    <source>
        <strain evidence="1">MeCH1-AG</strain>
        <plasmid evidence="1 2">2</plasmid>
    </source>
</reference>
<proteinExistence type="predicted"/>
<keyword evidence="1" id="KW-0614">Plasmid</keyword>
<dbReference type="EMBL" id="OZ026885">
    <property type="protein sequence ID" value="CAL1241998.1"/>
    <property type="molecule type" value="Genomic_DNA"/>
</dbReference>